<dbReference type="RefSeq" id="XP_022338094.1">
    <property type="nucleotide sequence ID" value="XM_022482386.1"/>
</dbReference>
<dbReference type="Gene3D" id="2.60.120.40">
    <property type="match status" value="1"/>
</dbReference>
<dbReference type="KEGG" id="cvn:111133752"/>
<feature type="domain" description="THD" evidence="6">
    <location>
        <begin position="204"/>
        <end position="354"/>
    </location>
</feature>
<evidence type="ECO:0000256" key="5">
    <source>
        <dbReference type="SAM" id="Phobius"/>
    </source>
</evidence>
<dbReference type="GO" id="GO:0006955">
    <property type="term" value="P:immune response"/>
    <property type="evidence" value="ECO:0007669"/>
    <property type="project" value="InterPro"/>
</dbReference>
<keyword evidence="3" id="KW-0202">Cytokine</keyword>
<keyword evidence="5" id="KW-0812">Transmembrane</keyword>
<name>A0A8B8EEI8_CRAVI</name>
<evidence type="ECO:0000313" key="7">
    <source>
        <dbReference type="Proteomes" id="UP000694844"/>
    </source>
</evidence>
<feature type="transmembrane region" description="Helical" evidence="5">
    <location>
        <begin position="80"/>
        <end position="102"/>
    </location>
</feature>
<dbReference type="GeneID" id="111133752"/>
<dbReference type="AlphaFoldDB" id="A0A8B8EEI8"/>
<reference evidence="8" key="1">
    <citation type="submission" date="2025-08" db="UniProtKB">
        <authorList>
            <consortium name="RefSeq"/>
        </authorList>
    </citation>
    <scope>IDENTIFICATION</scope>
    <source>
        <tissue evidence="8">Whole sample</tissue>
    </source>
</reference>
<dbReference type="SUPFAM" id="SSF49842">
    <property type="entry name" value="TNF-like"/>
    <property type="match status" value="1"/>
</dbReference>
<sequence>MISVIGNDRMNSNQCSCSSVSALVPPSPCPSESPDVHFTLATSESEISFKRPRSPDSTSSDKSYLSTGSYTYPSTVYRTLTLLLLVICIAMSAAVISLFLLISDLRNKLDDEIQRQSKISGKVCVPCADLKFGPFPEDNEHMSKLTKKTVNGVEVCCGNSPNQTATILSLVFEKKKNVSCAKAMIQGQESLIAPNNSSQSHREVAAHLLVGPQLQASVTGQEAVRNWQTVDPVSHIRGIQLRNDRIRVNNSGLYYLYSQVYFLSQYLNGISSGATTLYHYVYRYNVIYPNGGEELLLKSVRTKCWERVKAYDDYTSFTGGVFHLNVGDEIYVKVSNISQVSHDPKTTFLGTFKIG</sequence>
<dbReference type="GO" id="GO:0005125">
    <property type="term" value="F:cytokine activity"/>
    <property type="evidence" value="ECO:0007669"/>
    <property type="project" value="UniProtKB-KW"/>
</dbReference>
<gene>
    <name evidence="8" type="primary">LOC111133752</name>
</gene>
<protein>
    <submittedName>
        <fullName evidence="8">Uncharacterized protein LOC111133752 isoform X1</fullName>
    </submittedName>
</protein>
<evidence type="ECO:0000256" key="1">
    <source>
        <dbReference type="ARBA" id="ARBA00004370"/>
    </source>
</evidence>
<evidence type="ECO:0000256" key="4">
    <source>
        <dbReference type="ARBA" id="ARBA00023136"/>
    </source>
</evidence>
<dbReference type="CDD" id="cd00184">
    <property type="entry name" value="TNF"/>
    <property type="match status" value="1"/>
</dbReference>
<dbReference type="GO" id="GO:0005615">
    <property type="term" value="C:extracellular space"/>
    <property type="evidence" value="ECO:0007669"/>
    <property type="project" value="UniProtKB-KW"/>
</dbReference>
<evidence type="ECO:0000313" key="8">
    <source>
        <dbReference type="RefSeq" id="XP_022338094.1"/>
    </source>
</evidence>
<dbReference type="PANTHER" id="PTHR11471">
    <property type="entry name" value="TUMOR NECROSIS FACTOR FAMILY MEMBER"/>
    <property type="match status" value="1"/>
</dbReference>
<dbReference type="InterPro" id="IPR008983">
    <property type="entry name" value="Tumour_necrosis_fac-like_dom"/>
</dbReference>
<evidence type="ECO:0000256" key="2">
    <source>
        <dbReference type="ARBA" id="ARBA00008670"/>
    </source>
</evidence>
<dbReference type="InterPro" id="IPR006052">
    <property type="entry name" value="TNF_dom"/>
</dbReference>
<dbReference type="GO" id="GO:0016020">
    <property type="term" value="C:membrane"/>
    <property type="evidence" value="ECO:0007669"/>
    <property type="project" value="UniProtKB-SubCell"/>
</dbReference>
<evidence type="ECO:0000256" key="3">
    <source>
        <dbReference type="ARBA" id="ARBA00022514"/>
    </source>
</evidence>
<dbReference type="Pfam" id="PF00229">
    <property type="entry name" value="TNF"/>
    <property type="match status" value="1"/>
</dbReference>
<comment type="similarity">
    <text evidence="2">Belongs to the tumor necrosis factor family.</text>
</comment>
<organism evidence="7 8">
    <name type="scientific">Crassostrea virginica</name>
    <name type="common">Eastern oyster</name>
    <dbReference type="NCBI Taxonomy" id="6565"/>
    <lineage>
        <taxon>Eukaryota</taxon>
        <taxon>Metazoa</taxon>
        <taxon>Spiralia</taxon>
        <taxon>Lophotrochozoa</taxon>
        <taxon>Mollusca</taxon>
        <taxon>Bivalvia</taxon>
        <taxon>Autobranchia</taxon>
        <taxon>Pteriomorphia</taxon>
        <taxon>Ostreida</taxon>
        <taxon>Ostreoidea</taxon>
        <taxon>Ostreidae</taxon>
        <taxon>Crassostrea</taxon>
    </lineage>
</organism>
<comment type="subcellular location">
    <subcellularLocation>
        <location evidence="1">Membrane</location>
    </subcellularLocation>
</comment>
<keyword evidence="5" id="KW-1133">Transmembrane helix</keyword>
<dbReference type="Proteomes" id="UP000694844">
    <property type="component" value="Chromosome 5"/>
</dbReference>
<dbReference type="SMART" id="SM00207">
    <property type="entry name" value="TNF"/>
    <property type="match status" value="1"/>
</dbReference>
<proteinExistence type="inferred from homology"/>
<evidence type="ECO:0000259" key="6">
    <source>
        <dbReference type="PROSITE" id="PS50049"/>
    </source>
</evidence>
<accession>A0A8B8EEI8</accession>
<dbReference type="PANTHER" id="PTHR11471:SF13">
    <property type="entry name" value="TNF FAMILY PROFILE DOMAIN-CONTAINING PROTEIN"/>
    <property type="match status" value="1"/>
</dbReference>
<keyword evidence="7" id="KW-1185">Reference proteome</keyword>
<dbReference type="OrthoDB" id="5980568at2759"/>
<keyword evidence="4 5" id="KW-0472">Membrane</keyword>
<dbReference type="PROSITE" id="PS50049">
    <property type="entry name" value="THD_2"/>
    <property type="match status" value="1"/>
</dbReference>
<dbReference type="GO" id="GO:0005164">
    <property type="term" value="F:tumor necrosis factor receptor binding"/>
    <property type="evidence" value="ECO:0007669"/>
    <property type="project" value="InterPro"/>
</dbReference>